<keyword evidence="4" id="KW-1185">Reference proteome</keyword>
<dbReference type="AlphaFoldDB" id="I0K2C8"/>
<dbReference type="EMBL" id="HE796683">
    <property type="protein sequence ID" value="CCG98281.1"/>
    <property type="molecule type" value="Genomic_DNA"/>
</dbReference>
<dbReference type="STRING" id="1166018.FAES_0267"/>
<gene>
    <name evidence="3" type="ORF">FAES_0267</name>
</gene>
<dbReference type="SUPFAM" id="SSF55486">
    <property type="entry name" value="Metalloproteases ('zincins'), catalytic domain"/>
    <property type="match status" value="1"/>
</dbReference>
<dbReference type="KEGG" id="fae:FAES_0267"/>
<dbReference type="InterPro" id="IPR026444">
    <property type="entry name" value="Secre_tail"/>
</dbReference>
<dbReference type="NCBIfam" id="TIGR04183">
    <property type="entry name" value="Por_Secre_tail"/>
    <property type="match status" value="1"/>
</dbReference>
<organism evidence="3 4">
    <name type="scientific">Fibrella aestuarina BUZ 2</name>
    <dbReference type="NCBI Taxonomy" id="1166018"/>
    <lineage>
        <taxon>Bacteria</taxon>
        <taxon>Pseudomonadati</taxon>
        <taxon>Bacteroidota</taxon>
        <taxon>Cytophagia</taxon>
        <taxon>Cytophagales</taxon>
        <taxon>Spirosomataceae</taxon>
        <taxon>Fibrella</taxon>
    </lineage>
</organism>
<dbReference type="eggNOG" id="COG3291">
    <property type="taxonomic scope" value="Bacteria"/>
</dbReference>
<protein>
    <recommendedName>
        <fullName evidence="2">Secretion system C-terminal sorting domain-containing protein</fullName>
    </recommendedName>
</protein>
<keyword evidence="1" id="KW-0732">Signal</keyword>
<reference evidence="3 4" key="1">
    <citation type="journal article" date="2012" name="J. Bacteriol.">
        <title>Genome Sequence of Fibrella aestuarina BUZ 2T, a Filamentous Marine Bacterium.</title>
        <authorList>
            <person name="Filippini M."/>
            <person name="Qi W."/>
            <person name="Blom J."/>
            <person name="Goesmann A."/>
            <person name="Smits T.H."/>
            <person name="Bagheri H.C."/>
        </authorList>
    </citation>
    <scope>NUCLEOTIDE SEQUENCE [LARGE SCALE GENOMIC DNA]</scope>
    <source>
        <strain evidence="4">BUZ 2T</strain>
    </source>
</reference>
<sequence>MTNYYTLRLLACLLLLTSPLLAQKKPASIKTRTTYEEFAFRQRQAKLDPIICYGLKENAFTSIGAPQGFGDGRARRAATSTFIVDYIGYPEDAKAAFQRAVDIWSTLISSPVPIRIKATWQPLGNGSDRFVTLGSARPATYFYSSDGAQKAQTFYPVALAEKIARRALNHPDSADIVANFNSENNWYRGLDAKPTAGTSDLVTVILHELGHGLGFTGGIFGDADTRSASVSPVVFDRFVETNTGAKLTDPTAFSTAALVYNQLIGRNLFLNGPVLQQKTGGKAKLYAPTTYSAGSTLYHLDEATYGQGNPNSLMTPNVNNAEAIHNPGPIVLAFFEDMEWKTTSLLHDAILDTESPSDIVVSARIISDTALGSAPPKIFYRKGYPTQLDNTFQGFDMTRVGTTNEYRYTIPAAQLTDRIAYFLRVQDVAGRVYSNPGRDVNDNQFFYSFVPGADRKAPTITHVPDQTVLFAAAADTIPIIAKIVDDRRLGTRFKQGVDTAYVEYQVNGVARPAVPLRYFNSDLVPDSTWVGLLTLPQNSLKAGDKLSYRIVARDLSAARNQAVSPATGFYEITIVGPQATVRSQYVNDFASTATATDFAGNNFRIETPTGFTSPSINSDHPYANGSDIFNESNFTYSLLAPIRVKANPDSAKIRFDEIVLVEPGESGATYLDQGFYDYVIVEASKDNGRTWLPLIDGYDASNRSEWLTAWNSRKSAVDPNTGEQNSTAVGTAALLKRREIGIYDKGLFRANDVILIRFRLFADQLAHGWGWQIDNLQIQVPVPVVLATEPTPVANFDVFPNPVSNTVRVTAELTQPATSGTLTLSSPTGQSVRQLSVAVRDGKQISEQMDLSQLPTGMYFLQLKAGDASQVKKIMVTH</sequence>
<dbReference type="HOGENOM" id="CLU_327542_0_0_10"/>
<feature type="chain" id="PRO_5003630913" description="Secretion system C-terminal sorting domain-containing protein" evidence="1">
    <location>
        <begin position="23"/>
        <end position="878"/>
    </location>
</feature>
<dbReference type="eggNOG" id="COG4447">
    <property type="taxonomic scope" value="Bacteria"/>
</dbReference>
<dbReference type="Pfam" id="PF18962">
    <property type="entry name" value="Por_Secre_tail"/>
    <property type="match status" value="1"/>
</dbReference>
<feature type="domain" description="Secretion system C-terminal sorting" evidence="2">
    <location>
        <begin position="798"/>
        <end position="876"/>
    </location>
</feature>
<dbReference type="RefSeq" id="WP_015329381.1">
    <property type="nucleotide sequence ID" value="NC_020054.1"/>
</dbReference>
<accession>I0K2C8</accession>
<dbReference type="GO" id="GO:0008237">
    <property type="term" value="F:metallopeptidase activity"/>
    <property type="evidence" value="ECO:0007669"/>
    <property type="project" value="InterPro"/>
</dbReference>
<dbReference type="PATRIC" id="fig|1166018.3.peg.272"/>
<evidence type="ECO:0000313" key="3">
    <source>
        <dbReference type="EMBL" id="CCG98281.1"/>
    </source>
</evidence>
<name>I0K2C8_9BACT</name>
<dbReference type="Gene3D" id="3.40.390.10">
    <property type="entry name" value="Collagenase (Catalytic Domain)"/>
    <property type="match status" value="1"/>
</dbReference>
<dbReference type="OrthoDB" id="614750at2"/>
<dbReference type="Proteomes" id="UP000011058">
    <property type="component" value="Chromosome"/>
</dbReference>
<evidence type="ECO:0000313" key="4">
    <source>
        <dbReference type="Proteomes" id="UP000011058"/>
    </source>
</evidence>
<evidence type="ECO:0000256" key="1">
    <source>
        <dbReference type="SAM" id="SignalP"/>
    </source>
</evidence>
<evidence type="ECO:0000259" key="2">
    <source>
        <dbReference type="Pfam" id="PF18962"/>
    </source>
</evidence>
<dbReference type="InterPro" id="IPR024079">
    <property type="entry name" value="MetalloPept_cat_dom_sf"/>
</dbReference>
<feature type="signal peptide" evidence="1">
    <location>
        <begin position="1"/>
        <end position="22"/>
    </location>
</feature>
<proteinExistence type="predicted"/>